<feature type="region of interest" description="Disordered" evidence="1">
    <location>
        <begin position="116"/>
        <end position="136"/>
    </location>
</feature>
<reference evidence="2" key="1">
    <citation type="submission" date="2020-11" db="EMBL/GenBank/DDBJ databases">
        <authorList>
            <person name="Tran Van P."/>
        </authorList>
    </citation>
    <scope>NUCLEOTIDE SEQUENCE</scope>
</reference>
<protein>
    <submittedName>
        <fullName evidence="2">Uncharacterized protein</fullName>
    </submittedName>
</protein>
<name>A0A7R9D664_TIMPO</name>
<proteinExistence type="predicted"/>
<evidence type="ECO:0000313" key="2">
    <source>
        <dbReference type="EMBL" id="CAD7408888.1"/>
    </source>
</evidence>
<accession>A0A7R9D664</accession>
<evidence type="ECO:0000256" key="1">
    <source>
        <dbReference type="SAM" id="MobiDB-lite"/>
    </source>
</evidence>
<dbReference type="AlphaFoldDB" id="A0A7R9D664"/>
<dbReference type="EMBL" id="OD003913">
    <property type="protein sequence ID" value="CAD7408888.1"/>
    <property type="molecule type" value="Genomic_DNA"/>
</dbReference>
<organism evidence="2">
    <name type="scientific">Timema poppense</name>
    <name type="common">Walking stick</name>
    <dbReference type="NCBI Taxonomy" id="170557"/>
    <lineage>
        <taxon>Eukaryota</taxon>
        <taxon>Metazoa</taxon>
        <taxon>Ecdysozoa</taxon>
        <taxon>Arthropoda</taxon>
        <taxon>Hexapoda</taxon>
        <taxon>Insecta</taxon>
        <taxon>Pterygota</taxon>
        <taxon>Neoptera</taxon>
        <taxon>Polyneoptera</taxon>
        <taxon>Phasmatodea</taxon>
        <taxon>Timematodea</taxon>
        <taxon>Timematoidea</taxon>
        <taxon>Timematidae</taxon>
        <taxon>Timema</taxon>
    </lineage>
</organism>
<sequence length="366" mass="40008">MNLTQRPAALGVAKWRFNEPYLPLTPQAVLPPFCSNRLLHYCDVCSEGYKLESMFSRRAGSFLTSLHKLVRSAPEQSCVACATERKSTSSASGMSLVRTFKMSCLDVSSGGGTYTSLSNLPGRKRASSNRSGRGHSTAALTSCFTRYKPPISDRAAGSVVTTPNPLLREHGRILAIAARKMSCESLSSPCLLSLSRATCWHSNARSAPTNPEAKYSTHSPEPVRWHVQTPSLVGVLCPLERVGKPLDPAGLRVSPDSLMLLDAQCQTIYKHQDSLEIKDMGTSGQANLKLHSSCLKVGGSTSLSLLLLALGSPISRDFVVYNGGYPTLVHFLEGQDYWVAFLLRVAYSSYSLHPVDERARRDRWTL</sequence>
<gene>
    <name evidence="2" type="ORF">TPSB3V08_LOCUS6583</name>
</gene>